<dbReference type="WBParaSite" id="JU765_v2.g17106.t1">
    <property type="protein sequence ID" value="JU765_v2.g17106.t1"/>
    <property type="gene ID" value="JU765_v2.g17106"/>
</dbReference>
<dbReference type="Proteomes" id="UP000887576">
    <property type="component" value="Unplaced"/>
</dbReference>
<proteinExistence type="predicted"/>
<protein>
    <submittedName>
        <fullName evidence="2">Saposin B-type domain-containing protein</fullName>
    </submittedName>
</protein>
<evidence type="ECO:0000313" key="2">
    <source>
        <dbReference type="WBParaSite" id="JU765_v2.g17106.t1"/>
    </source>
</evidence>
<evidence type="ECO:0000313" key="1">
    <source>
        <dbReference type="Proteomes" id="UP000887576"/>
    </source>
</evidence>
<name>A0AC34QKC9_9BILA</name>
<organism evidence="1 2">
    <name type="scientific">Panagrolaimus sp. JU765</name>
    <dbReference type="NCBI Taxonomy" id="591449"/>
    <lineage>
        <taxon>Eukaryota</taxon>
        <taxon>Metazoa</taxon>
        <taxon>Ecdysozoa</taxon>
        <taxon>Nematoda</taxon>
        <taxon>Chromadorea</taxon>
        <taxon>Rhabditida</taxon>
        <taxon>Tylenchina</taxon>
        <taxon>Panagrolaimomorpha</taxon>
        <taxon>Panagrolaimoidea</taxon>
        <taxon>Panagrolaimidae</taxon>
        <taxon>Panagrolaimus</taxon>
    </lineage>
</organism>
<accession>A0AC34QKC9</accession>
<sequence>MKAVLFLAILCFLGANAKENSLKTNKTPKDLPQFSNVCDECQQIVKRFAEAAKDPAKMATLKELLTLMCHETSYEEECRVFVSKLDLFIDKLLPYLKDAEAICHRFKMCGNNKLEQFHRVGLLFAKKYLGAVDGAHDLICEECQFAAHELQQVVDDRQTQQDVRNFVSKNICARLGQYQGSCDIVVDDFLPDLFQELHNMLQDTKQFCVDLKLCSRNQVGFLNQAPNFEEIKLNLVGPNRLVSFAKRLQSLSIKSHPEILMSCLECKIAMDAILIELRTDKSVNNLANDLINGVCPKLPPAFNASCYDFMGMYGPTVVNMTLYQVTAESLCIGMHSCPNNTAAAAIAKLSYSEREQLSCEACQGVSKFVEAEITDPVINKELVHGLTSLVCNHVPKAAFNVCNNLAQGTIPLMLTRIEQIIGDGKVCKNIHAC</sequence>
<reference evidence="2" key="1">
    <citation type="submission" date="2022-11" db="UniProtKB">
        <authorList>
            <consortium name="WormBaseParasite"/>
        </authorList>
    </citation>
    <scope>IDENTIFICATION</scope>
</reference>